<protein>
    <submittedName>
        <fullName evidence="1">Uncharacterized protein</fullName>
    </submittedName>
</protein>
<dbReference type="AlphaFoldDB" id="A0A2P2QTI2"/>
<dbReference type="EMBL" id="GGEC01089717">
    <property type="protein sequence ID" value="MBX70201.1"/>
    <property type="molecule type" value="Transcribed_RNA"/>
</dbReference>
<organism evidence="1">
    <name type="scientific">Rhizophora mucronata</name>
    <name type="common">Asiatic mangrove</name>
    <dbReference type="NCBI Taxonomy" id="61149"/>
    <lineage>
        <taxon>Eukaryota</taxon>
        <taxon>Viridiplantae</taxon>
        <taxon>Streptophyta</taxon>
        <taxon>Embryophyta</taxon>
        <taxon>Tracheophyta</taxon>
        <taxon>Spermatophyta</taxon>
        <taxon>Magnoliopsida</taxon>
        <taxon>eudicotyledons</taxon>
        <taxon>Gunneridae</taxon>
        <taxon>Pentapetalae</taxon>
        <taxon>rosids</taxon>
        <taxon>fabids</taxon>
        <taxon>Malpighiales</taxon>
        <taxon>Rhizophoraceae</taxon>
        <taxon>Rhizophora</taxon>
    </lineage>
</organism>
<evidence type="ECO:0000313" key="1">
    <source>
        <dbReference type="EMBL" id="MBX70201.1"/>
    </source>
</evidence>
<accession>A0A2P2QTI2</accession>
<name>A0A2P2QTI2_RHIMU</name>
<proteinExistence type="predicted"/>
<reference evidence="1" key="1">
    <citation type="submission" date="2018-02" db="EMBL/GenBank/DDBJ databases">
        <title>Rhizophora mucronata_Transcriptome.</title>
        <authorList>
            <person name="Meera S.P."/>
            <person name="Sreeshan A."/>
            <person name="Augustine A."/>
        </authorList>
    </citation>
    <scope>NUCLEOTIDE SEQUENCE</scope>
    <source>
        <tissue evidence="1">Leaf</tissue>
    </source>
</reference>
<sequence length="35" mass="4293">MNIMQWKGSRRVRCTRIPHYFLEFPPALNYSFYGL</sequence>